<evidence type="ECO:0000256" key="3">
    <source>
        <dbReference type="SAM" id="MobiDB-lite"/>
    </source>
</evidence>
<comment type="caution">
    <text evidence="5">The sequence shown here is derived from an EMBL/GenBank/DDBJ whole genome shotgun (WGS) entry which is preliminary data.</text>
</comment>
<dbReference type="InterPro" id="IPR051121">
    <property type="entry name" value="FAH"/>
</dbReference>
<keyword evidence="2" id="KW-0479">Metal-binding</keyword>
<dbReference type="SUPFAM" id="SSF56529">
    <property type="entry name" value="FAH"/>
    <property type="match status" value="1"/>
</dbReference>
<organism evidence="5 6">
    <name type="scientific">Zophobas morio</name>
    <dbReference type="NCBI Taxonomy" id="2755281"/>
    <lineage>
        <taxon>Eukaryota</taxon>
        <taxon>Metazoa</taxon>
        <taxon>Ecdysozoa</taxon>
        <taxon>Arthropoda</taxon>
        <taxon>Hexapoda</taxon>
        <taxon>Insecta</taxon>
        <taxon>Pterygota</taxon>
        <taxon>Neoptera</taxon>
        <taxon>Endopterygota</taxon>
        <taxon>Coleoptera</taxon>
        <taxon>Polyphaga</taxon>
        <taxon>Cucujiformia</taxon>
        <taxon>Tenebrionidae</taxon>
        <taxon>Zophobas</taxon>
    </lineage>
</organism>
<dbReference type="GO" id="GO:0046872">
    <property type="term" value="F:metal ion binding"/>
    <property type="evidence" value="ECO:0007669"/>
    <property type="project" value="UniProtKB-KW"/>
</dbReference>
<dbReference type="AlphaFoldDB" id="A0AA38HK03"/>
<dbReference type="InterPro" id="IPR036663">
    <property type="entry name" value="Fumarylacetoacetase_C_sf"/>
</dbReference>
<protein>
    <recommendedName>
        <fullName evidence="4">Fumarylacetoacetase-like C-terminal domain-containing protein</fullName>
    </recommendedName>
</protein>
<dbReference type="FunFam" id="3.90.850.10:FF:000002">
    <property type="entry name" value="2-hydroxyhepta-2,4-diene-1,7-dioate isomerase"/>
    <property type="match status" value="1"/>
</dbReference>
<dbReference type="PANTHER" id="PTHR42796:SF4">
    <property type="entry name" value="FUMARYLACETOACETATE HYDROLASE DOMAIN-CONTAINING PROTEIN 2A"/>
    <property type="match status" value="1"/>
</dbReference>
<reference evidence="5" key="1">
    <citation type="journal article" date="2023" name="G3 (Bethesda)">
        <title>Whole genome assemblies of Zophobas morio and Tenebrio molitor.</title>
        <authorList>
            <person name="Kaur S."/>
            <person name="Stinson S.A."/>
            <person name="diCenzo G.C."/>
        </authorList>
    </citation>
    <scope>NUCLEOTIDE SEQUENCE</scope>
    <source>
        <strain evidence="5">QUZm001</strain>
    </source>
</reference>
<dbReference type="GO" id="GO:0006107">
    <property type="term" value="P:oxaloacetate metabolic process"/>
    <property type="evidence" value="ECO:0007669"/>
    <property type="project" value="UniProtKB-ARBA"/>
</dbReference>
<name>A0AA38HK03_9CUCU</name>
<evidence type="ECO:0000259" key="4">
    <source>
        <dbReference type="Pfam" id="PF01557"/>
    </source>
</evidence>
<sequence length="336" mass="36828">GCQVTPATSNPSGGRSAKACGVPKGLTTRALTNAITLPKSLHSDLKTGECTGEKHFHPPDLRSQLSRHSASTSVGDQEANHVLHFPPGNQNRHDTTLGMYERLLAPESRLSGQRSSILPPVFPPQIFCNGLNYKQHCLEVNLEFPKLPVVVFKLPQSVIGDNQQIIIPKCAQSKNEVDYEGELAVIIGKRGKNIREEDALNYVYGYTCANDVSARRWQGKKNGNQWSRCKSFDTFCPIGPVIASPSIIKNPNNLNIRTFLNGKIVQSSNTSNMIFSVQRLIHEVSKGTTLLPGSLILTGTPAGVGLSRNEFLKENDRCEIEIEMIGKLCNTVAIEQ</sequence>
<evidence type="ECO:0000256" key="1">
    <source>
        <dbReference type="ARBA" id="ARBA00010211"/>
    </source>
</evidence>
<dbReference type="EMBL" id="JALNTZ010001310">
    <property type="protein sequence ID" value="KAJ3626886.1"/>
    <property type="molecule type" value="Genomic_DNA"/>
</dbReference>
<evidence type="ECO:0000313" key="5">
    <source>
        <dbReference type="EMBL" id="KAJ3626886.1"/>
    </source>
</evidence>
<dbReference type="GO" id="GO:0050163">
    <property type="term" value="F:oxaloacetate tautomerase activity"/>
    <property type="evidence" value="ECO:0007669"/>
    <property type="project" value="UniProtKB-ARBA"/>
</dbReference>
<feature type="region of interest" description="Disordered" evidence="3">
    <location>
        <begin position="46"/>
        <end position="73"/>
    </location>
</feature>
<dbReference type="PANTHER" id="PTHR42796">
    <property type="entry name" value="FUMARYLACETOACETATE HYDROLASE DOMAIN-CONTAINING PROTEIN 2A-RELATED"/>
    <property type="match status" value="1"/>
</dbReference>
<proteinExistence type="inferred from homology"/>
<feature type="domain" description="Fumarylacetoacetase-like C-terminal" evidence="4">
    <location>
        <begin position="125"/>
        <end position="332"/>
    </location>
</feature>
<feature type="compositionally biased region" description="Basic and acidic residues" evidence="3">
    <location>
        <begin position="46"/>
        <end position="60"/>
    </location>
</feature>
<feature type="compositionally biased region" description="Polar residues" evidence="3">
    <location>
        <begin position="1"/>
        <end position="13"/>
    </location>
</feature>
<keyword evidence="6" id="KW-1185">Reference proteome</keyword>
<comment type="similarity">
    <text evidence="1">Belongs to the FAH family.</text>
</comment>
<dbReference type="InterPro" id="IPR011234">
    <property type="entry name" value="Fumarylacetoacetase-like_C"/>
</dbReference>
<feature type="compositionally biased region" description="Polar residues" evidence="3">
    <location>
        <begin position="63"/>
        <end position="73"/>
    </location>
</feature>
<evidence type="ECO:0000313" key="6">
    <source>
        <dbReference type="Proteomes" id="UP001168821"/>
    </source>
</evidence>
<gene>
    <name evidence="5" type="ORF">Zmor_004199</name>
</gene>
<feature type="region of interest" description="Disordered" evidence="3">
    <location>
        <begin position="1"/>
        <end position="21"/>
    </location>
</feature>
<dbReference type="Proteomes" id="UP001168821">
    <property type="component" value="Unassembled WGS sequence"/>
</dbReference>
<feature type="non-terminal residue" evidence="5">
    <location>
        <position position="1"/>
    </location>
</feature>
<dbReference type="Pfam" id="PF01557">
    <property type="entry name" value="FAA_hydrolase"/>
    <property type="match status" value="1"/>
</dbReference>
<accession>A0AA38HK03</accession>
<evidence type="ECO:0000256" key="2">
    <source>
        <dbReference type="ARBA" id="ARBA00022723"/>
    </source>
</evidence>
<dbReference type="Gene3D" id="3.90.850.10">
    <property type="entry name" value="Fumarylacetoacetase-like, C-terminal domain"/>
    <property type="match status" value="1"/>
</dbReference>